<protein>
    <submittedName>
        <fullName evidence="1">Uncharacterized protein</fullName>
    </submittedName>
</protein>
<evidence type="ECO:0000313" key="1">
    <source>
        <dbReference type="EMBL" id="ONM54466.1"/>
    </source>
</evidence>
<organism evidence="1">
    <name type="scientific">Zea mays</name>
    <name type="common">Maize</name>
    <dbReference type="NCBI Taxonomy" id="4577"/>
    <lineage>
        <taxon>Eukaryota</taxon>
        <taxon>Viridiplantae</taxon>
        <taxon>Streptophyta</taxon>
        <taxon>Embryophyta</taxon>
        <taxon>Tracheophyta</taxon>
        <taxon>Spermatophyta</taxon>
        <taxon>Magnoliopsida</taxon>
        <taxon>Liliopsida</taxon>
        <taxon>Poales</taxon>
        <taxon>Poaceae</taxon>
        <taxon>PACMAD clade</taxon>
        <taxon>Panicoideae</taxon>
        <taxon>Andropogonodae</taxon>
        <taxon>Andropogoneae</taxon>
        <taxon>Tripsacinae</taxon>
        <taxon>Zea</taxon>
    </lineage>
</organism>
<gene>
    <name evidence="1" type="ORF">ZEAMMB73_Zm00001d020202</name>
</gene>
<sequence>MACTSDQRDLPQGYALEVSLASFSLRYDLEKEILILNIDSLLFFESVPARLVRDSSSFENQLAFLRCKGSQQRVGYTKGILISLFLLDNQAPDFTTTLDSYLSHRMNGFPVNVIIAFSSFI</sequence>
<dbReference type="AlphaFoldDB" id="A0A1D6I2S0"/>
<proteinExistence type="predicted"/>
<accession>A0A1D6I2S0</accession>
<reference evidence="1" key="1">
    <citation type="submission" date="2015-12" db="EMBL/GenBank/DDBJ databases">
        <title>Update maize B73 reference genome by single molecule sequencing technologies.</title>
        <authorList>
            <consortium name="Maize Genome Sequencing Project"/>
            <person name="Ware D."/>
        </authorList>
    </citation>
    <scope>NUCLEOTIDE SEQUENCE [LARGE SCALE GENOMIC DNA]</scope>
    <source>
        <tissue evidence="1">Seedling</tissue>
    </source>
</reference>
<dbReference type="EMBL" id="CM007650">
    <property type="protein sequence ID" value="ONM54466.1"/>
    <property type="molecule type" value="Genomic_DNA"/>
</dbReference>
<name>A0A1D6I2S0_MAIZE</name>